<dbReference type="OrthoDB" id="7031296at2"/>
<evidence type="ECO:0000256" key="1">
    <source>
        <dbReference type="SAM" id="Phobius"/>
    </source>
</evidence>
<gene>
    <name evidence="2" type="ORF">SAMN05216605_11788</name>
</gene>
<proteinExistence type="predicted"/>
<keyword evidence="3" id="KW-1185">Reference proteome</keyword>
<keyword evidence="1" id="KW-1133">Transmembrane helix</keyword>
<name>A0A1G8NJU8_9PSED</name>
<keyword evidence="1" id="KW-0472">Membrane</keyword>
<protein>
    <submittedName>
        <fullName evidence="2">Uncharacterized protein</fullName>
    </submittedName>
</protein>
<accession>A0A1G8NJU8</accession>
<dbReference type="EMBL" id="FNCO01000017">
    <property type="protein sequence ID" value="SDI79770.1"/>
    <property type="molecule type" value="Genomic_DNA"/>
</dbReference>
<feature type="transmembrane region" description="Helical" evidence="1">
    <location>
        <begin position="33"/>
        <end position="51"/>
    </location>
</feature>
<reference evidence="3" key="1">
    <citation type="submission" date="2016-10" db="EMBL/GenBank/DDBJ databases">
        <authorList>
            <person name="Varghese N."/>
            <person name="Submissions S."/>
        </authorList>
    </citation>
    <scope>NUCLEOTIDE SEQUENCE [LARGE SCALE GENOMIC DNA]</scope>
    <source>
        <strain evidence="3">ATCC 700689</strain>
    </source>
</reference>
<dbReference type="AlphaFoldDB" id="A0A1G8NJU8"/>
<keyword evidence="1" id="KW-0812">Transmembrane</keyword>
<evidence type="ECO:0000313" key="3">
    <source>
        <dbReference type="Proteomes" id="UP000182894"/>
    </source>
</evidence>
<sequence>MSKAALSFLILAIMAVAIDQLLPPSMDTLSTAAKTAAGVFASLFVAALFVGRRIKFDPVLRQAKP</sequence>
<dbReference type="Proteomes" id="UP000182894">
    <property type="component" value="Unassembled WGS sequence"/>
</dbReference>
<organism evidence="2 3">
    <name type="scientific">Pseudomonas abietaniphila</name>
    <dbReference type="NCBI Taxonomy" id="89065"/>
    <lineage>
        <taxon>Bacteria</taxon>
        <taxon>Pseudomonadati</taxon>
        <taxon>Pseudomonadota</taxon>
        <taxon>Gammaproteobacteria</taxon>
        <taxon>Pseudomonadales</taxon>
        <taxon>Pseudomonadaceae</taxon>
        <taxon>Pseudomonas</taxon>
    </lineage>
</organism>
<dbReference type="NCBIfam" id="NF041882">
    <property type="entry name" value="PA3371_fam"/>
    <property type="match status" value="1"/>
</dbReference>
<dbReference type="RefSeq" id="WP_074757264.1">
    <property type="nucleotide sequence ID" value="NZ_FNCO01000017.1"/>
</dbReference>
<evidence type="ECO:0000313" key="2">
    <source>
        <dbReference type="EMBL" id="SDI79770.1"/>
    </source>
</evidence>
<dbReference type="InterPro" id="IPR049711">
    <property type="entry name" value="PA3371-like"/>
</dbReference>